<evidence type="ECO:0000313" key="1">
    <source>
        <dbReference type="EMBL" id="SVB49113.1"/>
    </source>
</evidence>
<dbReference type="EMBL" id="UINC01044113">
    <property type="protein sequence ID" value="SVB49113.1"/>
    <property type="molecule type" value="Genomic_DNA"/>
</dbReference>
<reference evidence="1" key="1">
    <citation type="submission" date="2018-05" db="EMBL/GenBank/DDBJ databases">
        <authorList>
            <person name="Lanie J.A."/>
            <person name="Ng W.-L."/>
            <person name="Kazmierczak K.M."/>
            <person name="Andrzejewski T.M."/>
            <person name="Davidsen T.M."/>
            <person name="Wayne K.J."/>
            <person name="Tettelin H."/>
            <person name="Glass J.I."/>
            <person name="Rusch D."/>
            <person name="Podicherti R."/>
            <person name="Tsui H.-C.T."/>
            <person name="Winkler M.E."/>
        </authorList>
    </citation>
    <scope>NUCLEOTIDE SEQUENCE</scope>
</reference>
<feature type="non-terminal residue" evidence="1">
    <location>
        <position position="41"/>
    </location>
</feature>
<name>A0A382EGN1_9ZZZZ</name>
<gene>
    <name evidence="1" type="ORF">METZ01_LOCUS201967</name>
</gene>
<organism evidence="1">
    <name type="scientific">marine metagenome</name>
    <dbReference type="NCBI Taxonomy" id="408172"/>
    <lineage>
        <taxon>unclassified sequences</taxon>
        <taxon>metagenomes</taxon>
        <taxon>ecological metagenomes</taxon>
    </lineage>
</organism>
<sequence>MDYRQIPRAHQKLVDYFRSHESKRVSKQVYPFVQGTTGLII</sequence>
<dbReference type="AlphaFoldDB" id="A0A382EGN1"/>
<accession>A0A382EGN1</accession>
<proteinExistence type="predicted"/>
<protein>
    <submittedName>
        <fullName evidence="1">Uncharacterized protein</fullName>
    </submittedName>
</protein>